<keyword evidence="3" id="KW-0732">Signal</keyword>
<dbReference type="SUPFAM" id="SSF52058">
    <property type="entry name" value="L domain-like"/>
    <property type="match status" value="2"/>
</dbReference>
<dbReference type="InterPro" id="IPR050541">
    <property type="entry name" value="LRR_TM_domain-containing"/>
</dbReference>
<name>A0AAW1A6Q3_9HYME</name>
<dbReference type="SMART" id="SM00369">
    <property type="entry name" value="LRR_TYP"/>
    <property type="match status" value="13"/>
</dbReference>
<sequence length="955" mass="109155">MHLLILLWALVALIGQVKCKCSLAPILNDERSTAYVCTHGDLNDLDEISSDADWIEFTVSRFNLIPDNAFWRFRNLRRLSFYNCHVNFISPDAFAGLGSLEWLIFHGTKIHVARAVWFRPLINLRRLILDRCGLVHVEPDLFRMLPRLQVLGLRDNDLNCLPIDELSYLRALRTVRVDGNPWLCECRRRLDQYLRSRSIVQEVECLRQISVCKKYQCMTPIGFPVLPSALTTQRLHDFDRKRLSQERTLIRGNEFQTNVFNSLDRLPDKTSWIEVSGLRIDTLPRYAFFRFGNSLRTLELIDCGITAIENGAFAGLHKLERLSLVGNRLPVVGANWFRDLVGLQQLILERNDMEQIERTALWHVGDSLRHLDVQYNLFRCIPVEELADLKKLERLDAMGNPWLCSCRTNLQNFLTQRNVGFEINAGRCYANENEISNGSTDWRQQQTIVQNASLTTGRVHWTSFEDSLKQTNVSIIGPPPPPPPPEIHVVSSPPSVYTGTCYREKPEGDSIYVCRAITSIEELGLVPSTAREIRIILSNIKKIPANTFARFDGYLSRLEFRDCGIERIEPRAFLNLRNLEYLSLRSNQLESISSEMVYGLHNLRHLDLSHNNIHRITNDVFDHLPYLTNLDVSDNAMNCIGIEYIARRLYYLSFLDVSNNPWSCLCGSKLAEFLDSRSMKYDKGSLLLKEDCYSSAGSLEVTTSPPVPVTTGSTLRNETVEGTCTIDEDTAERRYRCTGGNLLLLQSITSEATAIEFNEGHLPRLPSECLAKFANLRELVIRNSGLTTVEDGAFNNLKKLENLTIQDNPLEMIGSSWFVLPNLDRLDLRGNSIKHIEPGSFQYLNRLTYLNLEGNDLRCIFTSDLNEMSNVYIVEFSGNPLKWRCRVELEQFLEARKIRFVKIENSCEGKKLVRNLLLQNKTDGSFDCPSECSVASTGQNYFVLFVLSSLITLVH</sequence>
<reference evidence="4 5" key="1">
    <citation type="submission" date="2024-05" db="EMBL/GenBank/DDBJ databases">
        <title>The nuclear and mitochondrial genome assemblies of Tetragonisca angustula (Apidae: Meliponini), a tiny yet remarkable pollinator in the Neotropics.</title>
        <authorList>
            <person name="Ferrari R."/>
            <person name="Ricardo P.C."/>
            <person name="Dias F.C."/>
            <person name="Araujo N.S."/>
            <person name="Soares D.O."/>
            <person name="Zhou Q.-S."/>
            <person name="Zhu C.-D."/>
            <person name="Coutinho L."/>
            <person name="Airas M.C."/>
            <person name="Batista T.M."/>
        </authorList>
    </citation>
    <scope>NUCLEOTIDE SEQUENCE [LARGE SCALE GENOMIC DNA]</scope>
    <source>
        <strain evidence="4">ASF017062</strain>
        <tissue evidence="4">Abdomen</tissue>
    </source>
</reference>
<dbReference type="PANTHER" id="PTHR24369">
    <property type="entry name" value="ANTIGEN BSP, PUTATIVE-RELATED"/>
    <property type="match status" value="1"/>
</dbReference>
<evidence type="ECO:0000256" key="3">
    <source>
        <dbReference type="SAM" id="SignalP"/>
    </source>
</evidence>
<gene>
    <name evidence="4" type="ORF">QLX08_003464</name>
</gene>
<dbReference type="PROSITE" id="PS51450">
    <property type="entry name" value="LRR"/>
    <property type="match status" value="3"/>
</dbReference>
<evidence type="ECO:0000256" key="2">
    <source>
        <dbReference type="ARBA" id="ARBA00022737"/>
    </source>
</evidence>
<evidence type="ECO:0000313" key="5">
    <source>
        <dbReference type="Proteomes" id="UP001432146"/>
    </source>
</evidence>
<dbReference type="Gene3D" id="3.80.10.10">
    <property type="entry name" value="Ribonuclease Inhibitor"/>
    <property type="match status" value="4"/>
</dbReference>
<feature type="signal peptide" evidence="3">
    <location>
        <begin position="1"/>
        <end position="19"/>
    </location>
</feature>
<comment type="caution">
    <text evidence="4">The sequence shown here is derived from an EMBL/GenBank/DDBJ whole genome shotgun (WGS) entry which is preliminary data.</text>
</comment>
<feature type="chain" id="PRO_5043609478" evidence="3">
    <location>
        <begin position="20"/>
        <end position="955"/>
    </location>
</feature>
<dbReference type="InterPro" id="IPR001611">
    <property type="entry name" value="Leu-rich_rpt"/>
</dbReference>
<dbReference type="EMBL" id="JAWNGG020000049">
    <property type="protein sequence ID" value="KAK9305722.1"/>
    <property type="molecule type" value="Genomic_DNA"/>
</dbReference>
<dbReference type="AlphaFoldDB" id="A0AAW1A6Q3"/>
<keyword evidence="2" id="KW-0677">Repeat</keyword>
<evidence type="ECO:0000313" key="4">
    <source>
        <dbReference type="EMBL" id="KAK9305722.1"/>
    </source>
</evidence>
<accession>A0AAW1A6Q3</accession>
<dbReference type="Pfam" id="PF13855">
    <property type="entry name" value="LRR_8"/>
    <property type="match status" value="4"/>
</dbReference>
<dbReference type="PANTHER" id="PTHR24369:SF211">
    <property type="entry name" value="LEUCINE-RICH REPEAT-CONTAINING PROTEIN 15-LIKE"/>
    <property type="match status" value="1"/>
</dbReference>
<organism evidence="4 5">
    <name type="scientific">Tetragonisca angustula</name>
    <dbReference type="NCBI Taxonomy" id="166442"/>
    <lineage>
        <taxon>Eukaryota</taxon>
        <taxon>Metazoa</taxon>
        <taxon>Ecdysozoa</taxon>
        <taxon>Arthropoda</taxon>
        <taxon>Hexapoda</taxon>
        <taxon>Insecta</taxon>
        <taxon>Pterygota</taxon>
        <taxon>Neoptera</taxon>
        <taxon>Endopterygota</taxon>
        <taxon>Hymenoptera</taxon>
        <taxon>Apocrita</taxon>
        <taxon>Aculeata</taxon>
        <taxon>Apoidea</taxon>
        <taxon>Anthophila</taxon>
        <taxon>Apidae</taxon>
        <taxon>Tetragonisca</taxon>
    </lineage>
</organism>
<dbReference type="Proteomes" id="UP001432146">
    <property type="component" value="Unassembled WGS sequence"/>
</dbReference>
<dbReference type="GO" id="GO:0005886">
    <property type="term" value="C:plasma membrane"/>
    <property type="evidence" value="ECO:0007669"/>
    <property type="project" value="TreeGrafter"/>
</dbReference>
<evidence type="ECO:0000256" key="1">
    <source>
        <dbReference type="ARBA" id="ARBA00022614"/>
    </source>
</evidence>
<dbReference type="InterPro" id="IPR003591">
    <property type="entry name" value="Leu-rich_rpt_typical-subtyp"/>
</dbReference>
<dbReference type="SMART" id="SM00365">
    <property type="entry name" value="LRR_SD22"/>
    <property type="match status" value="4"/>
</dbReference>
<protein>
    <submittedName>
        <fullName evidence="4">Uncharacterized protein</fullName>
    </submittedName>
</protein>
<proteinExistence type="predicted"/>
<keyword evidence="1" id="KW-0433">Leucine-rich repeat</keyword>
<dbReference type="InterPro" id="IPR032675">
    <property type="entry name" value="LRR_dom_sf"/>
</dbReference>
<keyword evidence="5" id="KW-1185">Reference proteome</keyword>